<name>A0A0F9MKZ3_9ZZZZ</name>
<organism evidence="1">
    <name type="scientific">marine sediment metagenome</name>
    <dbReference type="NCBI Taxonomy" id="412755"/>
    <lineage>
        <taxon>unclassified sequences</taxon>
        <taxon>metagenomes</taxon>
        <taxon>ecological metagenomes</taxon>
    </lineage>
</organism>
<accession>A0A0F9MKZ3</accession>
<dbReference type="AlphaFoldDB" id="A0A0F9MKZ3"/>
<sequence length="132" mass="14681">DVIKVERVAHFEKVAQVVSSGKVKGYTIPEFFKAKLPDGTETTFSRNAIFQLIAEPINDEGITRYDKLKSQDSVEDIVLDAYLRLVGYNVDQLVTQKTNNNNVMKLKDAKKRSSGKVILHKSTGPIEAADIA</sequence>
<comment type="caution">
    <text evidence="1">The sequence shown here is derived from an EMBL/GenBank/DDBJ whole genome shotgun (WGS) entry which is preliminary data.</text>
</comment>
<dbReference type="EMBL" id="LAZR01004511">
    <property type="protein sequence ID" value="KKN07945.1"/>
    <property type="molecule type" value="Genomic_DNA"/>
</dbReference>
<feature type="non-terminal residue" evidence="1">
    <location>
        <position position="1"/>
    </location>
</feature>
<protein>
    <submittedName>
        <fullName evidence="1">Uncharacterized protein</fullName>
    </submittedName>
</protein>
<gene>
    <name evidence="1" type="ORF">LCGC14_1061640</name>
</gene>
<proteinExistence type="predicted"/>
<reference evidence="1" key="1">
    <citation type="journal article" date="2015" name="Nature">
        <title>Complex archaea that bridge the gap between prokaryotes and eukaryotes.</title>
        <authorList>
            <person name="Spang A."/>
            <person name="Saw J.H."/>
            <person name="Jorgensen S.L."/>
            <person name="Zaremba-Niedzwiedzka K."/>
            <person name="Martijn J."/>
            <person name="Lind A.E."/>
            <person name="van Eijk R."/>
            <person name="Schleper C."/>
            <person name="Guy L."/>
            <person name="Ettema T.J."/>
        </authorList>
    </citation>
    <scope>NUCLEOTIDE SEQUENCE</scope>
</reference>
<evidence type="ECO:0000313" key="1">
    <source>
        <dbReference type="EMBL" id="KKN07945.1"/>
    </source>
</evidence>